<evidence type="ECO:0000313" key="1">
    <source>
        <dbReference type="EMBL" id="MBO2012929.1"/>
    </source>
</evidence>
<gene>
    <name evidence="1" type="ORF">J4E00_27955</name>
</gene>
<dbReference type="RefSeq" id="WP_208178669.1">
    <property type="nucleotide sequence ID" value="NZ_JAGETZ010000023.1"/>
</dbReference>
<evidence type="ECO:0000313" key="2">
    <source>
        <dbReference type="Proteomes" id="UP000664369"/>
    </source>
</evidence>
<dbReference type="EMBL" id="JAGETZ010000023">
    <property type="protein sequence ID" value="MBO2012929.1"/>
    <property type="molecule type" value="Genomic_DNA"/>
</dbReference>
<reference evidence="1 2" key="1">
    <citation type="submission" date="2021-03" db="EMBL/GenBank/DDBJ databases">
        <authorList>
            <person name="Kim M.K."/>
        </authorList>
    </citation>
    <scope>NUCLEOTIDE SEQUENCE [LARGE SCALE GENOMIC DNA]</scope>
    <source>
        <strain evidence="1 2">BT442</strain>
    </source>
</reference>
<organism evidence="1 2">
    <name type="scientific">Hymenobacter negativus</name>
    <dbReference type="NCBI Taxonomy" id="2795026"/>
    <lineage>
        <taxon>Bacteria</taxon>
        <taxon>Pseudomonadati</taxon>
        <taxon>Bacteroidota</taxon>
        <taxon>Cytophagia</taxon>
        <taxon>Cytophagales</taxon>
        <taxon>Hymenobacteraceae</taxon>
        <taxon>Hymenobacter</taxon>
    </lineage>
</organism>
<proteinExistence type="predicted"/>
<keyword evidence="2" id="KW-1185">Reference proteome</keyword>
<sequence length="96" mass="10520">MEDLEQPYTNSPFVPVNYGDVRCIVDTTCFHLRAVIPIVQALHPALLLEDEALDELFPRLEVGLLGVALPLLAVPTLTRGEILLLVRQGVIHPAVA</sequence>
<protein>
    <submittedName>
        <fullName evidence="1">Uncharacterized protein</fullName>
    </submittedName>
</protein>
<dbReference type="Proteomes" id="UP000664369">
    <property type="component" value="Unassembled WGS sequence"/>
</dbReference>
<name>A0ABS3QNS2_9BACT</name>
<accession>A0ABS3QNS2</accession>
<dbReference type="SUPFAM" id="SSF158702">
    <property type="entry name" value="Sec63 N-terminal domain-like"/>
    <property type="match status" value="1"/>
</dbReference>
<comment type="caution">
    <text evidence="1">The sequence shown here is derived from an EMBL/GenBank/DDBJ whole genome shotgun (WGS) entry which is preliminary data.</text>
</comment>